<dbReference type="InterPro" id="IPR036249">
    <property type="entry name" value="Thioredoxin-like_sf"/>
</dbReference>
<sequence length="186" mass="19791">MRMTHACKGITPDDPRFAELDAFIQDGRSSADHLIAVLHKAQEIFGFLPEEVQRHVAAALHVPPSEVYGVVTFYNYFTLTPVGKYPINVCMGTACYVQGAGRLLSLFERELGIQPGQVTPDGLFSLEVCRCLGACGLAPVVTVAGEVHGKLTESDALKLVAELRQRAAAEQPQAGAAVAAVGGEAQ</sequence>
<keyword evidence="5 7" id="KW-0411">Iron-sulfur</keyword>
<evidence type="ECO:0000313" key="9">
    <source>
        <dbReference type="Proteomes" id="UP000000417"/>
    </source>
</evidence>
<dbReference type="Proteomes" id="UP000000417">
    <property type="component" value="Chromosome"/>
</dbReference>
<proteinExistence type="inferred from homology"/>
<dbReference type="eggNOG" id="COG1905">
    <property type="taxonomic scope" value="Bacteria"/>
</dbReference>
<dbReference type="Gene3D" id="3.40.30.10">
    <property type="entry name" value="Glutaredoxin"/>
    <property type="match status" value="1"/>
</dbReference>
<evidence type="ECO:0000256" key="5">
    <source>
        <dbReference type="ARBA" id="ARBA00023014"/>
    </source>
</evidence>
<evidence type="ECO:0000256" key="3">
    <source>
        <dbReference type="ARBA" id="ARBA00022723"/>
    </source>
</evidence>
<gene>
    <name evidence="8" type="ordered locus">STH3207</name>
</gene>
<evidence type="ECO:0000256" key="6">
    <source>
        <dbReference type="ARBA" id="ARBA00034078"/>
    </source>
</evidence>
<evidence type="ECO:0000256" key="7">
    <source>
        <dbReference type="PIRSR" id="PIRSR000216-1"/>
    </source>
</evidence>
<dbReference type="InterPro" id="IPR002023">
    <property type="entry name" value="NuoE-like"/>
</dbReference>
<feature type="binding site" evidence="7">
    <location>
        <position position="95"/>
    </location>
    <ligand>
        <name>[2Fe-2S] cluster</name>
        <dbReference type="ChEBI" id="CHEBI:190135"/>
    </ligand>
</feature>
<evidence type="ECO:0000256" key="4">
    <source>
        <dbReference type="ARBA" id="ARBA00023004"/>
    </source>
</evidence>
<protein>
    <submittedName>
        <fullName evidence="8">Putative iron hydrogenase small subunit gamma</fullName>
    </submittedName>
</protein>
<feature type="binding site" evidence="7">
    <location>
        <position position="135"/>
    </location>
    <ligand>
        <name>[2Fe-2S] cluster</name>
        <dbReference type="ChEBI" id="CHEBI:190135"/>
    </ligand>
</feature>
<comment type="similarity">
    <text evidence="1">Belongs to the complex I 24 kDa subunit family.</text>
</comment>
<dbReference type="PIRSF" id="PIRSF000216">
    <property type="entry name" value="NADH_DH_24kDa"/>
    <property type="match status" value="1"/>
</dbReference>
<dbReference type="PANTHER" id="PTHR43342:SF2">
    <property type="entry name" value="POTENTIAL NAD-REDUCING HYDROGENASE SUBUNIT"/>
    <property type="match status" value="1"/>
</dbReference>
<keyword evidence="2 7" id="KW-0001">2Fe-2S</keyword>
<dbReference type="HOGENOM" id="CLU_054362_2_1_9"/>
<dbReference type="STRING" id="292459.STH3207"/>
<dbReference type="InterPro" id="IPR042128">
    <property type="entry name" value="NuoE_dom"/>
</dbReference>
<evidence type="ECO:0000313" key="8">
    <source>
        <dbReference type="EMBL" id="BAD42189.1"/>
    </source>
</evidence>
<keyword evidence="9" id="KW-1185">Reference proteome</keyword>
<dbReference type="Gene3D" id="1.10.10.1590">
    <property type="entry name" value="NADH-quinone oxidoreductase subunit E"/>
    <property type="match status" value="1"/>
</dbReference>
<dbReference type="AlphaFoldDB" id="Q67JG1"/>
<comment type="cofactor">
    <cofactor evidence="6">
        <name>[2Fe-2S] cluster</name>
        <dbReference type="ChEBI" id="CHEBI:190135"/>
    </cofactor>
</comment>
<accession>Q67JG1</accession>
<dbReference type="EMBL" id="AP006840">
    <property type="protein sequence ID" value="BAD42189.1"/>
    <property type="molecule type" value="Genomic_DNA"/>
</dbReference>
<dbReference type="GO" id="GO:0016491">
    <property type="term" value="F:oxidoreductase activity"/>
    <property type="evidence" value="ECO:0007669"/>
    <property type="project" value="InterPro"/>
</dbReference>
<dbReference type="InterPro" id="IPR028431">
    <property type="entry name" value="NADP_DH_HndA-like"/>
</dbReference>
<keyword evidence="3 7" id="KW-0479">Metal-binding</keyword>
<reference evidence="8 9" key="1">
    <citation type="journal article" date="2004" name="Nucleic Acids Res.">
        <title>Genome sequence of Symbiobacterium thermophilum, an uncultivable bacterium that depends on microbial commensalism.</title>
        <authorList>
            <person name="Ueda K."/>
            <person name="Yamashita A."/>
            <person name="Ishikawa J."/>
            <person name="Shimada M."/>
            <person name="Watsuji T."/>
            <person name="Morimura K."/>
            <person name="Ikeda H."/>
            <person name="Hattori M."/>
            <person name="Beppu T."/>
        </authorList>
    </citation>
    <scope>NUCLEOTIDE SEQUENCE [LARGE SCALE GENOMIC DNA]</scope>
    <source>
        <strain evidence="9">T / IAM 14863</strain>
    </source>
</reference>
<evidence type="ECO:0000256" key="2">
    <source>
        <dbReference type="ARBA" id="ARBA00022714"/>
    </source>
</evidence>
<comment type="cofactor">
    <cofactor evidence="7">
        <name>[2Fe-2S] cluster</name>
        <dbReference type="ChEBI" id="CHEBI:190135"/>
    </cofactor>
    <text evidence="7">Binds 1 [2Fe-2S] cluster.</text>
</comment>
<evidence type="ECO:0000256" key="1">
    <source>
        <dbReference type="ARBA" id="ARBA00010643"/>
    </source>
</evidence>
<name>Q67JG1_SYMTH</name>
<dbReference type="PROSITE" id="PS01099">
    <property type="entry name" value="COMPLEX1_24K"/>
    <property type="match status" value="1"/>
</dbReference>
<dbReference type="KEGG" id="sth:STH3207"/>
<feature type="binding site" evidence="7">
    <location>
        <position position="90"/>
    </location>
    <ligand>
        <name>[2Fe-2S] cluster</name>
        <dbReference type="ChEBI" id="CHEBI:190135"/>
    </ligand>
</feature>
<dbReference type="PANTHER" id="PTHR43342">
    <property type="entry name" value="NADH-QUINONE OXIDOREDUCTASE, E SUBUNIT"/>
    <property type="match status" value="1"/>
</dbReference>
<dbReference type="GO" id="GO:0051537">
    <property type="term" value="F:2 iron, 2 sulfur cluster binding"/>
    <property type="evidence" value="ECO:0007669"/>
    <property type="project" value="UniProtKB-KW"/>
</dbReference>
<organism evidence="8 9">
    <name type="scientific">Symbiobacterium thermophilum (strain DSM 24528 / JCM 14929 / IAM 14863 / T)</name>
    <dbReference type="NCBI Taxonomy" id="292459"/>
    <lineage>
        <taxon>Bacteria</taxon>
        <taxon>Bacillati</taxon>
        <taxon>Bacillota</taxon>
        <taxon>Clostridia</taxon>
        <taxon>Eubacteriales</taxon>
        <taxon>Symbiobacteriaceae</taxon>
        <taxon>Symbiobacterium</taxon>
    </lineage>
</organism>
<dbReference type="CDD" id="cd03064">
    <property type="entry name" value="TRX_Fd_NuoE"/>
    <property type="match status" value="1"/>
</dbReference>
<dbReference type="GO" id="GO:0046872">
    <property type="term" value="F:metal ion binding"/>
    <property type="evidence" value="ECO:0007669"/>
    <property type="project" value="UniProtKB-KW"/>
</dbReference>
<dbReference type="Pfam" id="PF01257">
    <property type="entry name" value="2Fe-2S_thioredx"/>
    <property type="match status" value="1"/>
</dbReference>
<dbReference type="SUPFAM" id="SSF52833">
    <property type="entry name" value="Thioredoxin-like"/>
    <property type="match status" value="1"/>
</dbReference>
<dbReference type="InterPro" id="IPR041921">
    <property type="entry name" value="NuoE_N"/>
</dbReference>
<keyword evidence="4 7" id="KW-0408">Iron</keyword>
<feature type="binding site" evidence="7">
    <location>
        <position position="131"/>
    </location>
    <ligand>
        <name>[2Fe-2S] cluster</name>
        <dbReference type="ChEBI" id="CHEBI:190135"/>
    </ligand>
</feature>